<comment type="caution">
    <text evidence="2">The sequence shown here is derived from an EMBL/GenBank/DDBJ whole genome shotgun (WGS) entry which is preliminary data.</text>
</comment>
<dbReference type="PANTHER" id="PTHR11802:SF461">
    <property type="entry name" value="OS02G0687900 PROTEIN"/>
    <property type="match status" value="1"/>
</dbReference>
<dbReference type="Gene3D" id="3.40.50.1820">
    <property type="entry name" value="alpha/beta hydrolase"/>
    <property type="match status" value="1"/>
</dbReference>
<comment type="similarity">
    <text evidence="1">Belongs to the peptidase S10 family.</text>
</comment>
<dbReference type="Proteomes" id="UP001412067">
    <property type="component" value="Unassembled WGS sequence"/>
</dbReference>
<dbReference type="EMBL" id="JBBWWR010000012">
    <property type="protein sequence ID" value="KAK8959312.1"/>
    <property type="molecule type" value="Genomic_DNA"/>
</dbReference>
<dbReference type="InterPro" id="IPR029058">
    <property type="entry name" value="AB_hydrolase_fold"/>
</dbReference>
<evidence type="ECO:0000313" key="2">
    <source>
        <dbReference type="EMBL" id="KAK8959312.1"/>
    </source>
</evidence>
<name>A0ABR2M5A3_9ASPA</name>
<dbReference type="Pfam" id="PF00450">
    <property type="entry name" value="Peptidase_S10"/>
    <property type="match status" value="1"/>
</dbReference>
<proteinExistence type="inferred from homology"/>
<keyword evidence="3" id="KW-1185">Reference proteome</keyword>
<reference evidence="2 3" key="1">
    <citation type="journal article" date="2022" name="Nat. Plants">
        <title>Genomes of leafy and leafless Platanthera orchids illuminate the evolution of mycoheterotrophy.</title>
        <authorList>
            <person name="Li M.H."/>
            <person name="Liu K.W."/>
            <person name="Li Z."/>
            <person name="Lu H.C."/>
            <person name="Ye Q.L."/>
            <person name="Zhang D."/>
            <person name="Wang J.Y."/>
            <person name="Li Y.F."/>
            <person name="Zhong Z.M."/>
            <person name="Liu X."/>
            <person name="Yu X."/>
            <person name="Liu D.K."/>
            <person name="Tu X.D."/>
            <person name="Liu B."/>
            <person name="Hao Y."/>
            <person name="Liao X.Y."/>
            <person name="Jiang Y.T."/>
            <person name="Sun W.H."/>
            <person name="Chen J."/>
            <person name="Chen Y.Q."/>
            <person name="Ai Y."/>
            <person name="Zhai J.W."/>
            <person name="Wu S.S."/>
            <person name="Zhou Z."/>
            <person name="Hsiao Y.Y."/>
            <person name="Wu W.L."/>
            <person name="Chen Y.Y."/>
            <person name="Lin Y.F."/>
            <person name="Hsu J.L."/>
            <person name="Li C.Y."/>
            <person name="Wang Z.W."/>
            <person name="Zhao X."/>
            <person name="Zhong W.Y."/>
            <person name="Ma X.K."/>
            <person name="Ma L."/>
            <person name="Huang J."/>
            <person name="Chen G.Z."/>
            <person name="Huang M.Z."/>
            <person name="Huang L."/>
            <person name="Peng D.H."/>
            <person name="Luo Y.B."/>
            <person name="Zou S.Q."/>
            <person name="Chen S.P."/>
            <person name="Lan S."/>
            <person name="Tsai W.C."/>
            <person name="Van de Peer Y."/>
            <person name="Liu Z.J."/>
        </authorList>
    </citation>
    <scope>NUCLEOTIDE SEQUENCE [LARGE SCALE GENOMIC DNA]</scope>
    <source>
        <strain evidence="2">Lor288</strain>
    </source>
</reference>
<evidence type="ECO:0000256" key="1">
    <source>
        <dbReference type="ARBA" id="ARBA00009431"/>
    </source>
</evidence>
<organism evidence="2 3">
    <name type="scientific">Platanthera guangdongensis</name>
    <dbReference type="NCBI Taxonomy" id="2320717"/>
    <lineage>
        <taxon>Eukaryota</taxon>
        <taxon>Viridiplantae</taxon>
        <taxon>Streptophyta</taxon>
        <taxon>Embryophyta</taxon>
        <taxon>Tracheophyta</taxon>
        <taxon>Spermatophyta</taxon>
        <taxon>Magnoliopsida</taxon>
        <taxon>Liliopsida</taxon>
        <taxon>Asparagales</taxon>
        <taxon>Orchidaceae</taxon>
        <taxon>Orchidoideae</taxon>
        <taxon>Orchideae</taxon>
        <taxon>Orchidinae</taxon>
        <taxon>Platanthera</taxon>
    </lineage>
</organism>
<evidence type="ECO:0000313" key="3">
    <source>
        <dbReference type="Proteomes" id="UP001412067"/>
    </source>
</evidence>
<protein>
    <submittedName>
        <fullName evidence="2">Serine carboxypeptidase-like 18</fullName>
    </submittedName>
</protein>
<accession>A0ABR2M5A3</accession>
<gene>
    <name evidence="2" type="primary">SCPL18</name>
    <name evidence="2" type="ORF">KSP40_PGU007223</name>
</gene>
<dbReference type="InterPro" id="IPR001563">
    <property type="entry name" value="Peptidase_S10"/>
</dbReference>
<dbReference type="SUPFAM" id="SSF53474">
    <property type="entry name" value="alpha/beta-Hydrolases"/>
    <property type="match status" value="1"/>
</dbReference>
<sequence length="285" mass="32105">MVPIVALKIAEGIEAAQHPLINLKGYISGNPVTGALIDGNSRVSYSHGMGILSDELFEAIQRSCPGEDYKHPKTGPCIEQIELLRGVLDELMMDNFLTPKCEVENSWPVLSKPREPHRSILERKSTELQTPPHVPDITCSTYTGYLAYHWANDKDVRKALHVKEGTVKEWLICRSDFSYDFVSIPSSIPYHHGVIKRGYRVLIMSGDHDILIPYSGTLEWIESLNLSTLEPWRSWHVDGQVGGYTARYSKNLTFATVKGGGHEPAKDMSKESFALFRRWISLQPL</sequence>
<dbReference type="PANTHER" id="PTHR11802">
    <property type="entry name" value="SERINE PROTEASE FAMILY S10 SERINE CARBOXYPEPTIDASE"/>
    <property type="match status" value="1"/>
</dbReference>